<keyword evidence="6" id="KW-1185">Reference proteome</keyword>
<evidence type="ECO:0000256" key="2">
    <source>
        <dbReference type="ARBA" id="ARBA00023239"/>
    </source>
</evidence>
<dbReference type="Gene3D" id="3.40.50.10190">
    <property type="entry name" value="BRCT domain"/>
    <property type="match status" value="1"/>
</dbReference>
<dbReference type="AlphaFoldDB" id="A0A9W6YPR1"/>
<dbReference type="InterPro" id="IPR027421">
    <property type="entry name" value="DNA_pol_lamdba_lyase_dom_sf"/>
</dbReference>
<evidence type="ECO:0000259" key="4">
    <source>
        <dbReference type="PROSITE" id="PS50172"/>
    </source>
</evidence>
<keyword evidence="3" id="KW-0548">Nucleotidyltransferase</keyword>
<protein>
    <recommendedName>
        <fullName evidence="3">DNA polymerase</fullName>
        <ecNumber evidence="3">2.7.7.7</ecNumber>
    </recommendedName>
</protein>
<dbReference type="InterPro" id="IPR002008">
    <property type="entry name" value="DNA_pol_X_beta-like"/>
</dbReference>
<comment type="cofactor">
    <cofactor evidence="1">
        <name>Mn(2+)</name>
        <dbReference type="ChEBI" id="CHEBI:29035"/>
    </cofactor>
</comment>
<reference evidence="5" key="1">
    <citation type="submission" date="2023-04" db="EMBL/GenBank/DDBJ databases">
        <title>Ambrosiozyma monospora NBRC 1965.</title>
        <authorList>
            <person name="Ichikawa N."/>
            <person name="Sato H."/>
            <person name="Tonouchi N."/>
        </authorList>
    </citation>
    <scope>NUCLEOTIDE SEQUENCE</scope>
    <source>
        <strain evidence="5">NBRC 1965</strain>
    </source>
</reference>
<dbReference type="Gene3D" id="1.10.150.110">
    <property type="entry name" value="DNA polymerase beta, N-terminal domain-like"/>
    <property type="match status" value="1"/>
</dbReference>
<keyword evidence="3" id="KW-0539">Nucleus</keyword>
<dbReference type="PRINTS" id="PR00870">
    <property type="entry name" value="DNAPOLXBETA"/>
</dbReference>
<dbReference type="SUPFAM" id="SSF81585">
    <property type="entry name" value="PsbU/PolX domain-like"/>
    <property type="match status" value="1"/>
</dbReference>
<dbReference type="Gene3D" id="1.10.150.20">
    <property type="entry name" value="5' to 3' exonuclease, C-terminal subdomain"/>
    <property type="match status" value="1"/>
</dbReference>
<comment type="function">
    <text evidence="3">DNA polymerase that functions in several pathways of DNA repair. Involved in base excision repair (BER) responsible for repair of lesions that give rise to abasic (AP) sites in DNA. Also contributes to DNA double-strand break repair by non-homologous end joining and homologous recombination. Has both template-dependent and template-independent (terminal transferase) DNA polymerase activities. Has also a 5'-deoxyribose-5-phosphate lyase (dRP lyase) activity.</text>
</comment>
<dbReference type="InterPro" id="IPR010996">
    <property type="entry name" value="HHH_MUS81"/>
</dbReference>
<dbReference type="GO" id="GO:0016829">
    <property type="term" value="F:lyase activity"/>
    <property type="evidence" value="ECO:0007669"/>
    <property type="project" value="UniProtKB-KW"/>
</dbReference>
<keyword evidence="3" id="KW-0227">DNA damage</keyword>
<comment type="caution">
    <text evidence="5">The sequence shown here is derived from an EMBL/GenBank/DDBJ whole genome shotgun (WGS) entry which is preliminary data.</text>
</comment>
<evidence type="ECO:0000256" key="3">
    <source>
        <dbReference type="RuleBase" id="RU366014"/>
    </source>
</evidence>
<dbReference type="OrthoDB" id="205514at2759"/>
<keyword evidence="3" id="KW-0808">Transferase</keyword>
<dbReference type="InterPro" id="IPR022312">
    <property type="entry name" value="DNA_pol_X"/>
</dbReference>
<dbReference type="SUPFAM" id="SSF52113">
    <property type="entry name" value="BRCT domain"/>
    <property type="match status" value="1"/>
</dbReference>
<comment type="subcellular location">
    <subcellularLocation>
        <location evidence="3">Nucleus</location>
    </subcellularLocation>
</comment>
<dbReference type="Pfam" id="PF14716">
    <property type="entry name" value="HHH_8"/>
    <property type="match status" value="1"/>
</dbReference>
<evidence type="ECO:0000313" key="5">
    <source>
        <dbReference type="EMBL" id="GMG21593.1"/>
    </source>
</evidence>
<accession>A0A9W6YPR1</accession>
<comment type="similarity">
    <text evidence="3">Belongs to the DNA polymerase type-X family.</text>
</comment>
<dbReference type="EC" id="2.7.7.7" evidence="3"/>
<dbReference type="PANTHER" id="PTHR11276:SF28">
    <property type="entry name" value="DNA POLYMERASE LAMBDA"/>
    <property type="match status" value="1"/>
</dbReference>
<dbReference type="SUPFAM" id="SSF47802">
    <property type="entry name" value="DNA polymerase beta, N-terminal domain-like"/>
    <property type="match status" value="1"/>
</dbReference>
<dbReference type="GO" id="GO:0003677">
    <property type="term" value="F:DNA binding"/>
    <property type="evidence" value="ECO:0007669"/>
    <property type="project" value="UniProtKB-UniRule"/>
</dbReference>
<feature type="domain" description="BRCT" evidence="4">
    <location>
        <begin position="1"/>
        <end position="106"/>
    </location>
</feature>
<keyword evidence="2" id="KW-0456">Lyase</keyword>
<gene>
    <name evidence="5" type="ORF">Amon01_000211700</name>
</gene>
<dbReference type="GO" id="GO:0046872">
    <property type="term" value="F:metal ion binding"/>
    <property type="evidence" value="ECO:0007669"/>
    <property type="project" value="UniProtKB-UniRule"/>
</dbReference>
<evidence type="ECO:0000313" key="6">
    <source>
        <dbReference type="Proteomes" id="UP001165063"/>
    </source>
</evidence>
<sequence length="360" mass="41591">MHGLLDNVTLVLFPKSNSKVSSTRVKIWQSNGASVRFQIPDDDANDNEANVTYLVLTDTDNLNVPQLLKQLNIKSLSQIKVPVVKLAWLFTCLEQNKLVSHSDFLYQLPKVDPTPTLTDDLSANPRKRRKLLSLSSSQQQKQQKSIMETDQCIRLISKLTRLRDQKANHLSRRFARNDKIIGIFQEMISLLEQETLFESVNTHKARQYRNAITAIQDYNFPIRSSADLSDKPGIGKSICEHIDDIIETGSFPKFDVLKRSLDQNRELRLVNQLSKIHGFGQTNASVFIKKYGITDFCQLSESKIYNRLNRVQKIGYQYRDDWSERMTRDEVTCHFKHIKNLVREFDPNLQIEIMGSYLRG</sequence>
<evidence type="ECO:0000256" key="1">
    <source>
        <dbReference type="ARBA" id="ARBA00001936"/>
    </source>
</evidence>
<dbReference type="EMBL" id="BSXU01000724">
    <property type="protein sequence ID" value="GMG21593.1"/>
    <property type="molecule type" value="Genomic_DNA"/>
</dbReference>
<dbReference type="GO" id="GO:0005634">
    <property type="term" value="C:nucleus"/>
    <property type="evidence" value="ECO:0007669"/>
    <property type="project" value="UniProtKB-SubCell"/>
</dbReference>
<dbReference type="Pfam" id="PF10391">
    <property type="entry name" value="DNA_pol_lambd_f"/>
    <property type="match status" value="1"/>
</dbReference>
<organism evidence="5 6">
    <name type="scientific">Ambrosiozyma monospora</name>
    <name type="common">Yeast</name>
    <name type="synonym">Endomycopsis monosporus</name>
    <dbReference type="NCBI Taxonomy" id="43982"/>
    <lineage>
        <taxon>Eukaryota</taxon>
        <taxon>Fungi</taxon>
        <taxon>Dikarya</taxon>
        <taxon>Ascomycota</taxon>
        <taxon>Saccharomycotina</taxon>
        <taxon>Pichiomycetes</taxon>
        <taxon>Pichiales</taxon>
        <taxon>Pichiaceae</taxon>
        <taxon>Ambrosiozyma</taxon>
    </lineage>
</organism>
<comment type="catalytic activity">
    <reaction evidence="3">
        <text>DNA(n) + a 2'-deoxyribonucleoside 5'-triphosphate = DNA(n+1) + diphosphate</text>
        <dbReference type="Rhea" id="RHEA:22508"/>
        <dbReference type="Rhea" id="RHEA-COMP:17339"/>
        <dbReference type="Rhea" id="RHEA-COMP:17340"/>
        <dbReference type="ChEBI" id="CHEBI:33019"/>
        <dbReference type="ChEBI" id="CHEBI:61560"/>
        <dbReference type="ChEBI" id="CHEBI:173112"/>
        <dbReference type="EC" id="2.7.7.7"/>
    </reaction>
</comment>
<dbReference type="InterPro" id="IPR018944">
    <property type="entry name" value="DNA_pol_lambd_fingers_domain"/>
</dbReference>
<dbReference type="GO" id="GO:0003887">
    <property type="term" value="F:DNA-directed DNA polymerase activity"/>
    <property type="evidence" value="ECO:0007669"/>
    <property type="project" value="UniProtKB-UniRule"/>
</dbReference>
<keyword evidence="3" id="KW-0239">DNA-directed DNA polymerase</keyword>
<dbReference type="InterPro" id="IPR001357">
    <property type="entry name" value="BRCT_dom"/>
</dbReference>
<dbReference type="GO" id="GO:0006303">
    <property type="term" value="P:double-strand break repair via nonhomologous end joining"/>
    <property type="evidence" value="ECO:0007669"/>
    <property type="project" value="TreeGrafter"/>
</dbReference>
<dbReference type="Proteomes" id="UP001165063">
    <property type="component" value="Unassembled WGS sequence"/>
</dbReference>
<dbReference type="InterPro" id="IPR036420">
    <property type="entry name" value="BRCT_dom_sf"/>
</dbReference>
<dbReference type="PANTHER" id="PTHR11276">
    <property type="entry name" value="DNA POLYMERASE TYPE-X FAMILY MEMBER"/>
    <property type="match status" value="1"/>
</dbReference>
<dbReference type="PROSITE" id="PS50172">
    <property type="entry name" value="BRCT"/>
    <property type="match status" value="1"/>
</dbReference>
<keyword evidence="3" id="KW-0234">DNA repair</keyword>
<proteinExistence type="inferred from homology"/>
<name>A0A9W6YPR1_AMBMO</name>